<dbReference type="Pfam" id="PF00072">
    <property type="entry name" value="Response_reg"/>
    <property type="match status" value="1"/>
</dbReference>
<dbReference type="PROSITE" id="PS50110">
    <property type="entry name" value="RESPONSE_REGULATORY"/>
    <property type="match status" value="1"/>
</dbReference>
<name>A0A7C4MLS5_9BACT</name>
<reference evidence="10" key="1">
    <citation type="journal article" date="2020" name="mSystems">
        <title>Genome- and Community-Level Interaction Insights into Carbon Utilization and Element Cycling Functions of Hydrothermarchaeota in Hydrothermal Sediment.</title>
        <authorList>
            <person name="Zhou Z."/>
            <person name="Liu Y."/>
            <person name="Xu W."/>
            <person name="Pan J."/>
            <person name="Luo Z.H."/>
            <person name="Li M."/>
        </authorList>
    </citation>
    <scope>NUCLEOTIDE SEQUENCE [LARGE SCALE GENOMIC DNA]</scope>
    <source>
        <strain evidence="10">SpSt-477</strain>
    </source>
</reference>
<evidence type="ECO:0000256" key="1">
    <source>
        <dbReference type="ARBA" id="ARBA00022553"/>
    </source>
</evidence>
<feature type="domain" description="OmpR/PhoB-type" evidence="9">
    <location>
        <begin position="143"/>
        <end position="242"/>
    </location>
</feature>
<dbReference type="SMART" id="SM00448">
    <property type="entry name" value="REC"/>
    <property type="match status" value="1"/>
</dbReference>
<feature type="modified residue" description="4-aspartylphosphate" evidence="6">
    <location>
        <position position="57"/>
    </location>
</feature>
<keyword evidence="2" id="KW-0902">Two-component regulatory system</keyword>
<protein>
    <submittedName>
        <fullName evidence="10">Response regulator transcription factor</fullName>
    </submittedName>
</protein>
<dbReference type="CDD" id="cd17574">
    <property type="entry name" value="REC_OmpR"/>
    <property type="match status" value="1"/>
</dbReference>
<gene>
    <name evidence="10" type="ORF">ENS29_06300</name>
</gene>
<dbReference type="InterPro" id="IPR001867">
    <property type="entry name" value="OmpR/PhoB-type_DNA-bd"/>
</dbReference>
<comment type="caution">
    <text evidence="10">The sequence shown here is derived from an EMBL/GenBank/DDBJ whole genome shotgun (WGS) entry which is preliminary data.</text>
</comment>
<dbReference type="InterPro" id="IPR011006">
    <property type="entry name" value="CheY-like_superfamily"/>
</dbReference>
<dbReference type="GO" id="GO:0005829">
    <property type="term" value="C:cytosol"/>
    <property type="evidence" value="ECO:0007669"/>
    <property type="project" value="TreeGrafter"/>
</dbReference>
<dbReference type="SMART" id="SM00862">
    <property type="entry name" value="Trans_reg_C"/>
    <property type="match status" value="1"/>
</dbReference>
<sequence length="265" mass="30522">MQHNPTHRILIVEDDPHISEGLRLNLSLQGYDVAVETSGTAALQTWKRWRPDLIVLDIMLPGMDGLSVLQNIRLEDEKLPVLILSARGGTEDRIRGLALGVDDYLAKPFDLDEFLLRVHRLLTRMDWYRETERKQPEAGHAEHSVFRFGANWIDFATSTAQGEIGAVQLTMHETRLLKIFAQNPGKPLRREYLLEVVWGYSKDTTTRTVDNFIVRFRKYFEPDPKHPQYFKSLRSIGYVFDPSPAPQQGPISALRRMISGRRKET</sequence>
<dbReference type="Gene3D" id="3.40.50.2300">
    <property type="match status" value="1"/>
</dbReference>
<evidence type="ECO:0000256" key="4">
    <source>
        <dbReference type="ARBA" id="ARBA00023125"/>
    </source>
</evidence>
<dbReference type="FunFam" id="3.40.50.2300:FF:000001">
    <property type="entry name" value="DNA-binding response regulator PhoB"/>
    <property type="match status" value="1"/>
</dbReference>
<dbReference type="PANTHER" id="PTHR48111:SF21">
    <property type="entry name" value="DNA-BINDING DUAL MASTER TRANSCRIPTIONAL REGULATOR RPAA"/>
    <property type="match status" value="1"/>
</dbReference>
<evidence type="ECO:0000256" key="2">
    <source>
        <dbReference type="ARBA" id="ARBA00023012"/>
    </source>
</evidence>
<dbReference type="InterPro" id="IPR001789">
    <property type="entry name" value="Sig_transdc_resp-reg_receiver"/>
</dbReference>
<evidence type="ECO:0000256" key="3">
    <source>
        <dbReference type="ARBA" id="ARBA00023015"/>
    </source>
</evidence>
<dbReference type="Pfam" id="PF00486">
    <property type="entry name" value="Trans_reg_C"/>
    <property type="match status" value="1"/>
</dbReference>
<keyword evidence="4 7" id="KW-0238">DNA-binding</keyword>
<dbReference type="InterPro" id="IPR016032">
    <property type="entry name" value="Sig_transdc_resp-reg_C-effctor"/>
</dbReference>
<dbReference type="InterPro" id="IPR039420">
    <property type="entry name" value="WalR-like"/>
</dbReference>
<dbReference type="GO" id="GO:0000976">
    <property type="term" value="F:transcription cis-regulatory region binding"/>
    <property type="evidence" value="ECO:0007669"/>
    <property type="project" value="TreeGrafter"/>
</dbReference>
<dbReference type="SUPFAM" id="SSF46894">
    <property type="entry name" value="C-terminal effector domain of the bipartite response regulators"/>
    <property type="match status" value="1"/>
</dbReference>
<dbReference type="GO" id="GO:0006355">
    <property type="term" value="P:regulation of DNA-templated transcription"/>
    <property type="evidence" value="ECO:0007669"/>
    <property type="project" value="InterPro"/>
</dbReference>
<keyword evidence="1 6" id="KW-0597">Phosphoprotein</keyword>
<evidence type="ECO:0000256" key="7">
    <source>
        <dbReference type="PROSITE-ProRule" id="PRU01091"/>
    </source>
</evidence>
<evidence type="ECO:0000256" key="6">
    <source>
        <dbReference type="PROSITE-ProRule" id="PRU00169"/>
    </source>
</evidence>
<evidence type="ECO:0000313" key="10">
    <source>
        <dbReference type="EMBL" id="HGU32450.1"/>
    </source>
</evidence>
<dbReference type="SUPFAM" id="SSF52172">
    <property type="entry name" value="CheY-like"/>
    <property type="match status" value="1"/>
</dbReference>
<evidence type="ECO:0000259" key="8">
    <source>
        <dbReference type="PROSITE" id="PS50110"/>
    </source>
</evidence>
<dbReference type="GO" id="GO:0032993">
    <property type="term" value="C:protein-DNA complex"/>
    <property type="evidence" value="ECO:0007669"/>
    <property type="project" value="TreeGrafter"/>
</dbReference>
<dbReference type="InterPro" id="IPR036388">
    <property type="entry name" value="WH-like_DNA-bd_sf"/>
</dbReference>
<keyword evidence="5" id="KW-0804">Transcription</keyword>
<evidence type="ECO:0000256" key="5">
    <source>
        <dbReference type="ARBA" id="ARBA00023163"/>
    </source>
</evidence>
<dbReference type="GO" id="GO:0000156">
    <property type="term" value="F:phosphorelay response regulator activity"/>
    <property type="evidence" value="ECO:0007669"/>
    <property type="project" value="TreeGrafter"/>
</dbReference>
<keyword evidence="3" id="KW-0805">Transcription regulation</keyword>
<feature type="DNA-binding region" description="OmpR/PhoB-type" evidence="7">
    <location>
        <begin position="143"/>
        <end position="242"/>
    </location>
</feature>
<dbReference type="Gene3D" id="1.10.10.10">
    <property type="entry name" value="Winged helix-like DNA-binding domain superfamily/Winged helix DNA-binding domain"/>
    <property type="match status" value="1"/>
</dbReference>
<dbReference type="EMBL" id="DSUH01000143">
    <property type="protein sequence ID" value="HGU32450.1"/>
    <property type="molecule type" value="Genomic_DNA"/>
</dbReference>
<feature type="domain" description="Response regulatory" evidence="8">
    <location>
        <begin position="8"/>
        <end position="122"/>
    </location>
</feature>
<dbReference type="AlphaFoldDB" id="A0A7C4MLS5"/>
<dbReference type="CDD" id="cd00383">
    <property type="entry name" value="trans_reg_C"/>
    <property type="match status" value="1"/>
</dbReference>
<dbReference type="PROSITE" id="PS51755">
    <property type="entry name" value="OMPR_PHOB"/>
    <property type="match status" value="1"/>
</dbReference>
<accession>A0A7C4MLS5</accession>
<proteinExistence type="predicted"/>
<dbReference type="PANTHER" id="PTHR48111">
    <property type="entry name" value="REGULATOR OF RPOS"/>
    <property type="match status" value="1"/>
</dbReference>
<evidence type="ECO:0000259" key="9">
    <source>
        <dbReference type="PROSITE" id="PS51755"/>
    </source>
</evidence>
<organism evidence="10">
    <name type="scientific">Desulfatirhabdium butyrativorans</name>
    <dbReference type="NCBI Taxonomy" id="340467"/>
    <lineage>
        <taxon>Bacteria</taxon>
        <taxon>Pseudomonadati</taxon>
        <taxon>Thermodesulfobacteriota</taxon>
        <taxon>Desulfobacteria</taxon>
        <taxon>Desulfobacterales</taxon>
        <taxon>Desulfatirhabdiaceae</taxon>
        <taxon>Desulfatirhabdium</taxon>
    </lineage>
</organism>